<feature type="transmembrane region" description="Helical" evidence="7">
    <location>
        <begin position="596"/>
        <end position="617"/>
    </location>
</feature>
<evidence type="ECO:0000256" key="5">
    <source>
        <dbReference type="ARBA" id="ARBA00023136"/>
    </source>
</evidence>
<keyword evidence="5 7" id="KW-0472">Membrane</keyword>
<feature type="transmembrane region" description="Helical" evidence="7">
    <location>
        <begin position="365"/>
        <end position="386"/>
    </location>
</feature>
<dbReference type="GO" id="GO:0005302">
    <property type="term" value="F:L-tyrosine transmembrane transporter activity"/>
    <property type="evidence" value="ECO:0007669"/>
    <property type="project" value="TreeGrafter"/>
</dbReference>
<dbReference type="GO" id="GO:0005774">
    <property type="term" value="C:vacuolar membrane"/>
    <property type="evidence" value="ECO:0007669"/>
    <property type="project" value="TreeGrafter"/>
</dbReference>
<evidence type="ECO:0000256" key="6">
    <source>
        <dbReference type="SAM" id="MobiDB-lite"/>
    </source>
</evidence>
<dbReference type="FunFam" id="1.20.1740.10:FF:000067">
    <property type="entry name" value="Transmembrane domain transporter"/>
    <property type="match status" value="1"/>
</dbReference>
<dbReference type="eggNOG" id="KOG1304">
    <property type="taxonomic scope" value="Eukaryota"/>
</dbReference>
<evidence type="ECO:0000313" key="10">
    <source>
        <dbReference type="Proteomes" id="UP000008066"/>
    </source>
</evidence>
<evidence type="ECO:0000259" key="8">
    <source>
        <dbReference type="Pfam" id="PF01490"/>
    </source>
</evidence>
<feature type="region of interest" description="Disordered" evidence="6">
    <location>
        <begin position="289"/>
        <end position="333"/>
    </location>
</feature>
<dbReference type="EMBL" id="GL988046">
    <property type="protein sequence ID" value="EGS18128.1"/>
    <property type="molecule type" value="Genomic_DNA"/>
</dbReference>
<sequence length="739" mass="81369">MSNNQFRNSPPPQRFLSSSPGSFRGRSFDRASSTARLASPVPLKPPPAADESSPGQVTPLAGPGSYHAGPGISALAAALNNSIGTSPPALAPPLFALRPQHRLPRLPSKMLQYLPLPTTAPLIVGDNGPTRIPRLSRGISCNQRTLGSATGIGAPEARARTLPLRGFDDDEFSSLKLQGGDITRPIYKWTEEANQRSRLQRSRSFIVPRPEPENEELDINYIKVPGGFRRNFIRRAAREADHEPELGRGGASSAQPRLFTSSFLEFLTLYGHFAGEELEEDDEVLKPGEYFVSGSEGDAQEDASDEEPMEDSALLTPGPKKGRRRKERGGSGQNSPFGAALLLLKSFVGTGVLFLPRAYLNGGMLFSNLVLLFVAALSYYCFVLLVSTRLRIEGSFGDIGGILYGKWMRTLILSSIVISQIGFVAAYIVFTSENLQAVIRAVSDCQTLVPIKWLIIIQMLIFLPFSLLRDIGKLGFTALIADAFIVIGLAYLFYYDVLTLHSQGLADIIMFNQRDWTLFIGTAIFTFEGIGLIIPIQESMRQPEKFPRVMFVVMIIITTLFTVMGAVSYAAYGSKTETVVLLNLPQDDKMVNGVQFLYSIAILLSTPLQIFPAIRITENALFTKSGKYNPYIKWQKNIFRFFVVVICALIAWGGADDLDKFVALVGNFACIPLVYIYPPMLHYRAVARTRFRKLSDILLCIFGFAAMAYTTSLTIMSWANNNGGKSPSYCDLKGSHTEL</sequence>
<feature type="transmembrane region" description="Helical" evidence="7">
    <location>
        <begin position="516"/>
        <end position="537"/>
    </location>
</feature>
<accession>G0SFB2</accession>
<organism evidence="10">
    <name type="scientific">Chaetomium thermophilum (strain DSM 1495 / CBS 144.50 / IMI 039719)</name>
    <name type="common">Thermochaetoides thermophila</name>
    <dbReference type="NCBI Taxonomy" id="759272"/>
    <lineage>
        <taxon>Eukaryota</taxon>
        <taxon>Fungi</taxon>
        <taxon>Dikarya</taxon>
        <taxon>Ascomycota</taxon>
        <taxon>Pezizomycotina</taxon>
        <taxon>Sordariomycetes</taxon>
        <taxon>Sordariomycetidae</taxon>
        <taxon>Sordariales</taxon>
        <taxon>Chaetomiaceae</taxon>
        <taxon>Thermochaetoides</taxon>
    </lineage>
</organism>
<evidence type="ECO:0000256" key="1">
    <source>
        <dbReference type="ARBA" id="ARBA00004141"/>
    </source>
</evidence>
<protein>
    <submittedName>
        <fullName evidence="9">Putative amino acid transporter protein</fullName>
    </submittedName>
</protein>
<comment type="similarity">
    <text evidence="2">Belongs to the amino acid/polyamine transporter 2 family.</text>
</comment>
<dbReference type="Pfam" id="PF01490">
    <property type="entry name" value="Aa_trans"/>
    <property type="match status" value="1"/>
</dbReference>
<dbReference type="RefSeq" id="XP_006696459.1">
    <property type="nucleotide sequence ID" value="XM_006696396.1"/>
</dbReference>
<dbReference type="GeneID" id="18260181"/>
<reference evidence="9 10" key="1">
    <citation type="journal article" date="2011" name="Cell">
        <title>Insight into structure and assembly of the nuclear pore complex by utilizing the genome of a eukaryotic thermophile.</title>
        <authorList>
            <person name="Amlacher S."/>
            <person name="Sarges P."/>
            <person name="Flemming D."/>
            <person name="van Noort V."/>
            <person name="Kunze R."/>
            <person name="Devos D.P."/>
            <person name="Arumugam M."/>
            <person name="Bork P."/>
            <person name="Hurt E."/>
        </authorList>
    </citation>
    <scope>NUCLEOTIDE SEQUENCE [LARGE SCALE GENOMIC DNA]</scope>
    <source>
        <strain evidence="10">DSM 1495 / CBS 144.50 / IMI 039719</strain>
    </source>
</reference>
<feature type="transmembrane region" description="Helical" evidence="7">
    <location>
        <begin position="661"/>
        <end position="677"/>
    </location>
</feature>
<dbReference type="PANTHER" id="PTHR22950:SF666">
    <property type="entry name" value="VACUOLAR AMINO ACID TRANSPORTER 4"/>
    <property type="match status" value="1"/>
</dbReference>
<feature type="region of interest" description="Disordered" evidence="6">
    <location>
        <begin position="1"/>
        <end position="64"/>
    </location>
</feature>
<feature type="transmembrane region" description="Helical" evidence="7">
    <location>
        <begin position="638"/>
        <end position="655"/>
    </location>
</feature>
<dbReference type="AlphaFoldDB" id="G0SFB2"/>
<dbReference type="KEGG" id="cthr:CTHT_0061430"/>
<evidence type="ECO:0000256" key="4">
    <source>
        <dbReference type="ARBA" id="ARBA00022989"/>
    </source>
</evidence>
<feature type="transmembrane region" description="Helical" evidence="7">
    <location>
        <begin position="475"/>
        <end position="496"/>
    </location>
</feature>
<feature type="transmembrane region" description="Helical" evidence="7">
    <location>
        <begin position="407"/>
        <end position="430"/>
    </location>
</feature>
<dbReference type="PANTHER" id="PTHR22950">
    <property type="entry name" value="AMINO ACID TRANSPORTER"/>
    <property type="match status" value="1"/>
</dbReference>
<feature type="compositionally biased region" description="Low complexity" evidence="6">
    <location>
        <begin position="14"/>
        <end position="25"/>
    </location>
</feature>
<evidence type="ECO:0000256" key="7">
    <source>
        <dbReference type="SAM" id="Phobius"/>
    </source>
</evidence>
<dbReference type="STRING" id="759272.G0SFB2"/>
<keyword evidence="4 7" id="KW-1133">Transmembrane helix</keyword>
<evidence type="ECO:0000313" key="9">
    <source>
        <dbReference type="EMBL" id="EGS18128.1"/>
    </source>
</evidence>
<evidence type="ECO:0000256" key="3">
    <source>
        <dbReference type="ARBA" id="ARBA00022692"/>
    </source>
</evidence>
<feature type="domain" description="Amino acid transporter transmembrane" evidence="8">
    <location>
        <begin position="334"/>
        <end position="715"/>
    </location>
</feature>
<feature type="transmembrane region" description="Helical" evidence="7">
    <location>
        <begin position="697"/>
        <end position="719"/>
    </location>
</feature>
<dbReference type="InterPro" id="IPR013057">
    <property type="entry name" value="AA_transpt_TM"/>
</dbReference>
<gene>
    <name evidence="9" type="ORF">CTHT_0061430</name>
</gene>
<dbReference type="OrthoDB" id="1684102at2759"/>
<feature type="transmembrane region" description="Helical" evidence="7">
    <location>
        <begin position="549"/>
        <end position="572"/>
    </location>
</feature>
<comment type="subcellular location">
    <subcellularLocation>
        <location evidence="1">Membrane</location>
        <topology evidence="1">Multi-pass membrane protein</topology>
    </subcellularLocation>
</comment>
<dbReference type="OMA" id="QESMKQP"/>
<keyword evidence="10" id="KW-1185">Reference proteome</keyword>
<dbReference type="HOGENOM" id="CLU_009646_3_1_1"/>
<dbReference type="Proteomes" id="UP000008066">
    <property type="component" value="Unassembled WGS sequence"/>
</dbReference>
<feature type="compositionally biased region" description="Acidic residues" evidence="6">
    <location>
        <begin position="298"/>
        <end position="310"/>
    </location>
</feature>
<feature type="transmembrane region" description="Helical" evidence="7">
    <location>
        <begin position="450"/>
        <end position="468"/>
    </location>
</feature>
<proteinExistence type="inferred from homology"/>
<name>G0SFB2_CHATD</name>
<evidence type="ECO:0000256" key="2">
    <source>
        <dbReference type="ARBA" id="ARBA00008066"/>
    </source>
</evidence>
<keyword evidence="3 7" id="KW-0812">Transmembrane</keyword>